<dbReference type="RefSeq" id="WP_012521843.1">
    <property type="nucleotide sequence ID" value="NC_011144.1"/>
</dbReference>
<reference evidence="2 3" key="1">
    <citation type="journal article" date="2008" name="BMC Genomics">
        <title>Complete genome of Phenylobacterium zucineum - a novel facultative intracellular bacterium isolated from human erythroleukemia cell line K562.</title>
        <authorList>
            <person name="Luo Y."/>
            <person name="Xu X."/>
            <person name="Ding Z."/>
            <person name="Liu Z."/>
            <person name="Zhang B."/>
            <person name="Yan Z."/>
            <person name="Sun J."/>
            <person name="Hu S."/>
            <person name="Hu X."/>
        </authorList>
    </citation>
    <scope>NUCLEOTIDE SEQUENCE [LARGE SCALE GENOMIC DNA]</scope>
    <source>
        <strain evidence="2 3">HLK1</strain>
    </source>
</reference>
<evidence type="ECO:0000256" key="1">
    <source>
        <dbReference type="SAM" id="SignalP"/>
    </source>
</evidence>
<dbReference type="STRING" id="450851.PHZ_c1285"/>
<keyword evidence="3" id="KW-1185">Reference proteome</keyword>
<feature type="signal peptide" evidence="1">
    <location>
        <begin position="1"/>
        <end position="20"/>
    </location>
</feature>
<dbReference type="InterPro" id="IPR021957">
    <property type="entry name" value="DUF3574"/>
</dbReference>
<dbReference type="Pfam" id="PF12098">
    <property type="entry name" value="DUF3574"/>
    <property type="match status" value="1"/>
</dbReference>
<evidence type="ECO:0000313" key="3">
    <source>
        <dbReference type="Proteomes" id="UP000001868"/>
    </source>
</evidence>
<name>B4R929_PHEZH</name>
<dbReference type="OrthoDB" id="794286at2"/>
<dbReference type="PROSITE" id="PS51257">
    <property type="entry name" value="PROKAR_LIPOPROTEIN"/>
    <property type="match status" value="1"/>
</dbReference>
<dbReference type="Proteomes" id="UP000001868">
    <property type="component" value="Chromosome"/>
</dbReference>
<organism evidence="2 3">
    <name type="scientific">Phenylobacterium zucineum (strain HLK1)</name>
    <dbReference type="NCBI Taxonomy" id="450851"/>
    <lineage>
        <taxon>Bacteria</taxon>
        <taxon>Pseudomonadati</taxon>
        <taxon>Pseudomonadota</taxon>
        <taxon>Alphaproteobacteria</taxon>
        <taxon>Caulobacterales</taxon>
        <taxon>Caulobacteraceae</taxon>
        <taxon>Phenylobacterium</taxon>
    </lineage>
</organism>
<feature type="chain" id="PRO_5002825245" description="DUF3574 domain-containing protein" evidence="1">
    <location>
        <begin position="21"/>
        <end position="133"/>
    </location>
</feature>
<keyword evidence="1" id="KW-0732">Signal</keyword>
<dbReference type="AlphaFoldDB" id="B4R929"/>
<evidence type="ECO:0008006" key="4">
    <source>
        <dbReference type="Google" id="ProtNLM"/>
    </source>
</evidence>
<sequence length="133" mass="14117">MRTAGVLLALGLGLAGCATAPPPACPPGQEHLRTAQLFLGGGRQGRALSQDEMAAFVEQEITPRFASGVTVLEGGRQWRGPENQLIREAQKVVLIVLPANGAPKRLEAVREAYKTRFQRDSVVVVTQAACVAS</sequence>
<dbReference type="KEGG" id="pzu:PHZ_c1285"/>
<evidence type="ECO:0000313" key="2">
    <source>
        <dbReference type="EMBL" id="ACG77699.1"/>
    </source>
</evidence>
<dbReference type="HOGENOM" id="CLU_122289_0_0_5"/>
<dbReference type="EMBL" id="CP000747">
    <property type="protein sequence ID" value="ACG77699.1"/>
    <property type="molecule type" value="Genomic_DNA"/>
</dbReference>
<proteinExistence type="predicted"/>
<gene>
    <name evidence="2" type="ordered locus">PHZ_c1285</name>
</gene>
<protein>
    <recommendedName>
        <fullName evidence="4">DUF3574 domain-containing protein</fullName>
    </recommendedName>
</protein>
<accession>B4R929</accession>
<dbReference type="eggNOG" id="COG2913">
    <property type="taxonomic scope" value="Bacteria"/>
</dbReference>